<evidence type="ECO:0000256" key="8">
    <source>
        <dbReference type="ARBA" id="ARBA00022833"/>
    </source>
</evidence>
<feature type="active site" description="Proton donor; for delta-elimination activity" evidence="15">
    <location>
        <position position="265"/>
    </location>
</feature>
<keyword evidence="19" id="KW-1185">Reference proteome</keyword>
<feature type="active site" description="Proton donor; for beta-elimination activity" evidence="15">
    <location>
        <position position="58"/>
    </location>
</feature>
<dbReference type="InterPro" id="IPR015887">
    <property type="entry name" value="DNA_glyclase_Znf_dom_DNA_BS"/>
</dbReference>
<dbReference type="PROSITE" id="PS01242">
    <property type="entry name" value="ZF_FPG_1"/>
    <property type="match status" value="1"/>
</dbReference>
<dbReference type="Proteomes" id="UP001138802">
    <property type="component" value="Unassembled WGS sequence"/>
</dbReference>
<evidence type="ECO:0000256" key="7">
    <source>
        <dbReference type="ARBA" id="ARBA00022801"/>
    </source>
</evidence>
<comment type="function">
    <text evidence="15">Involved in base excision repair of DNA damaged by oxidation or by mutagenic agents. Acts as DNA glycosylase that recognizes and removes damaged bases. Has a preference for oxidized purines, such as 7,8-dihydro-8-oxoguanine (8-oxoG). Has AP (apurinic/apyrimidinic) lyase activity and introduces nicks in the DNA strand. Cleaves the DNA backbone by beta-delta elimination to generate a single-strand break at the site of the removed base with both 3'- and 5'-phosphates.</text>
</comment>
<keyword evidence="4 15" id="KW-0479">Metal-binding</keyword>
<dbReference type="SMART" id="SM00898">
    <property type="entry name" value="Fapy_DNA_glyco"/>
    <property type="match status" value="1"/>
</dbReference>
<dbReference type="Pfam" id="PF06827">
    <property type="entry name" value="zf-FPG_IleRS"/>
    <property type="match status" value="1"/>
</dbReference>
<dbReference type="SUPFAM" id="SSF57716">
    <property type="entry name" value="Glucocorticoid receptor-like (DNA-binding domain)"/>
    <property type="match status" value="1"/>
</dbReference>
<dbReference type="Gene3D" id="3.20.190.10">
    <property type="entry name" value="MutM-like, N-terminal"/>
    <property type="match status" value="1"/>
</dbReference>
<evidence type="ECO:0000256" key="4">
    <source>
        <dbReference type="ARBA" id="ARBA00022723"/>
    </source>
</evidence>
<keyword evidence="13 15" id="KW-0326">Glycosidase</keyword>
<keyword evidence="7 15" id="KW-0378">Hydrolase</keyword>
<feature type="domain" description="Formamidopyrimidine-DNA glycosylase catalytic" evidence="17">
    <location>
        <begin position="2"/>
        <end position="113"/>
    </location>
</feature>
<evidence type="ECO:0000256" key="10">
    <source>
        <dbReference type="ARBA" id="ARBA00023204"/>
    </source>
</evidence>
<dbReference type="InterPro" id="IPR000214">
    <property type="entry name" value="Znf_DNA_glyclase/AP_lyase"/>
</dbReference>
<dbReference type="PANTHER" id="PTHR22993">
    <property type="entry name" value="FORMAMIDOPYRIMIDINE-DNA GLYCOSYLASE"/>
    <property type="match status" value="1"/>
</dbReference>
<dbReference type="GO" id="GO:0140078">
    <property type="term" value="F:class I DNA-(apurinic or apyrimidinic site) endonuclease activity"/>
    <property type="evidence" value="ECO:0007669"/>
    <property type="project" value="UniProtKB-EC"/>
</dbReference>
<keyword evidence="5 15" id="KW-0227">DNA damage</keyword>
<feature type="domain" description="FPG-type" evidence="16">
    <location>
        <begin position="241"/>
        <end position="275"/>
    </location>
</feature>
<feature type="active site" description="Proton donor" evidence="15">
    <location>
        <position position="3"/>
    </location>
</feature>
<evidence type="ECO:0000313" key="18">
    <source>
        <dbReference type="EMBL" id="MBK1643638.1"/>
    </source>
</evidence>
<dbReference type="Gene3D" id="1.10.8.50">
    <property type="match status" value="1"/>
</dbReference>
<evidence type="ECO:0000256" key="2">
    <source>
        <dbReference type="ARBA" id="ARBA00009409"/>
    </source>
</evidence>
<comment type="subunit">
    <text evidence="3 15">Monomer.</text>
</comment>
<dbReference type="AlphaFoldDB" id="A0A9X1B7V9"/>
<evidence type="ECO:0000256" key="11">
    <source>
        <dbReference type="ARBA" id="ARBA00023239"/>
    </source>
</evidence>
<organism evidence="18 19">
    <name type="scientific">Thiocapsa imhoffii</name>
    <dbReference type="NCBI Taxonomy" id="382777"/>
    <lineage>
        <taxon>Bacteria</taxon>
        <taxon>Pseudomonadati</taxon>
        <taxon>Pseudomonadota</taxon>
        <taxon>Gammaproteobacteria</taxon>
        <taxon>Chromatiales</taxon>
        <taxon>Chromatiaceae</taxon>
        <taxon>Thiocapsa</taxon>
    </lineage>
</organism>
<evidence type="ECO:0000256" key="5">
    <source>
        <dbReference type="ARBA" id="ARBA00022763"/>
    </source>
</evidence>
<feature type="binding site" evidence="15">
    <location>
        <position position="110"/>
    </location>
    <ligand>
        <name>DNA</name>
        <dbReference type="ChEBI" id="CHEBI:16991"/>
    </ligand>
</feature>
<keyword evidence="6 15" id="KW-0863">Zinc-finger</keyword>
<comment type="similarity">
    <text evidence="2 15">Belongs to the FPG family.</text>
</comment>
<evidence type="ECO:0000256" key="3">
    <source>
        <dbReference type="ARBA" id="ARBA00011245"/>
    </source>
</evidence>
<dbReference type="RefSeq" id="WP_200386447.1">
    <property type="nucleotide sequence ID" value="NZ_NRSD01000002.1"/>
</dbReference>
<evidence type="ECO:0000259" key="16">
    <source>
        <dbReference type="PROSITE" id="PS51066"/>
    </source>
</evidence>
<evidence type="ECO:0000256" key="9">
    <source>
        <dbReference type="ARBA" id="ARBA00023125"/>
    </source>
</evidence>
<dbReference type="InterPro" id="IPR020629">
    <property type="entry name" value="FPG_Glyclase"/>
</dbReference>
<dbReference type="Pfam" id="PF01149">
    <property type="entry name" value="Fapy_DNA_glyco"/>
    <property type="match status" value="1"/>
</dbReference>
<gene>
    <name evidence="15" type="primary">mutM</name>
    <name evidence="15" type="synonym">fpg</name>
    <name evidence="18" type="ORF">CKO25_02980</name>
</gene>
<evidence type="ECO:0000256" key="13">
    <source>
        <dbReference type="ARBA" id="ARBA00023295"/>
    </source>
</evidence>
<protein>
    <recommendedName>
        <fullName evidence="15">Formamidopyrimidine-DNA glycosylase</fullName>
        <shortName evidence="15">Fapy-DNA glycosylase</shortName>
        <ecNumber evidence="15">3.2.2.23</ecNumber>
    </recommendedName>
    <alternativeName>
        <fullName evidence="15">DNA-(apurinic or apyrimidinic site) lyase MutM</fullName>
        <shortName evidence="15">AP lyase MutM</shortName>
        <ecNumber evidence="15">4.2.99.18</ecNumber>
    </alternativeName>
</protein>
<dbReference type="CDD" id="cd08966">
    <property type="entry name" value="EcFpg-like_N"/>
    <property type="match status" value="1"/>
</dbReference>
<keyword evidence="11 15" id="KW-0456">Lyase</keyword>
<feature type="active site" description="Schiff-base intermediate with DNA" evidence="15">
    <location>
        <position position="2"/>
    </location>
</feature>
<dbReference type="FunFam" id="1.10.8.50:FF:000003">
    <property type="entry name" value="Formamidopyrimidine-DNA glycosylase"/>
    <property type="match status" value="1"/>
</dbReference>
<dbReference type="GO" id="GO:0008270">
    <property type="term" value="F:zinc ion binding"/>
    <property type="evidence" value="ECO:0007669"/>
    <property type="project" value="UniProtKB-UniRule"/>
</dbReference>
<reference evidence="18 19" key="1">
    <citation type="journal article" date="2020" name="Microorganisms">
        <title>Osmotic Adaptation and Compatible Solute Biosynthesis of Phototrophic Bacteria as Revealed from Genome Analyses.</title>
        <authorList>
            <person name="Imhoff J.F."/>
            <person name="Rahn T."/>
            <person name="Kunzel S."/>
            <person name="Keller A."/>
            <person name="Neulinger S.C."/>
        </authorList>
    </citation>
    <scope>NUCLEOTIDE SEQUENCE [LARGE SCALE GENOMIC DNA]</scope>
    <source>
        <strain evidence="18 19">DSM 21303</strain>
    </source>
</reference>
<dbReference type="SMART" id="SM01232">
    <property type="entry name" value="H2TH"/>
    <property type="match status" value="1"/>
</dbReference>
<accession>A0A9X1B7V9</accession>
<evidence type="ECO:0000256" key="14">
    <source>
        <dbReference type="ARBA" id="ARBA00044632"/>
    </source>
</evidence>
<dbReference type="InterPro" id="IPR035937">
    <property type="entry name" value="FPG_N"/>
</dbReference>
<feature type="binding site" evidence="15">
    <location>
        <position position="156"/>
    </location>
    <ligand>
        <name>DNA</name>
        <dbReference type="ChEBI" id="CHEBI:16991"/>
    </ligand>
</feature>
<sequence length="275" mass="31359">MPELPEVETTLRGIRPHLEAKRIERLIVREPRLRQPIAPETPERVAGCTIRTLSRRSKYLLIELDRGSLLIHLGMSGSLRIVTADTPVRKHDHLDLVLADQRCLRFHDPRRFGLFLWTDDTPECALQRHPLLRGLGLEPLSPGFDGEHLHRSAQQRRIAVKNFIMDPRVVVGVGNIYASESLFLAGIHPNRACHRISRERYRRLADTIRTVLEASIIQGGTTLRDFVREDGHPGYFARSLRVYGRAGEPCGVCATPLRQQRIGQRSSVYCPRCQH</sequence>
<dbReference type="FunFam" id="3.20.190.10:FF:000001">
    <property type="entry name" value="Formamidopyrimidine-DNA glycosylase"/>
    <property type="match status" value="1"/>
</dbReference>
<comment type="cofactor">
    <cofactor evidence="15">
        <name>Zn(2+)</name>
        <dbReference type="ChEBI" id="CHEBI:29105"/>
    </cofactor>
    <text evidence="15">Binds 1 zinc ion per subunit.</text>
</comment>
<dbReference type="GO" id="GO:0003684">
    <property type="term" value="F:damaged DNA binding"/>
    <property type="evidence" value="ECO:0007669"/>
    <property type="project" value="InterPro"/>
</dbReference>
<comment type="caution">
    <text evidence="18">The sequence shown here is derived from an EMBL/GenBank/DDBJ whole genome shotgun (WGS) entry which is preliminary data.</text>
</comment>
<dbReference type="SUPFAM" id="SSF81624">
    <property type="entry name" value="N-terminal domain of MutM-like DNA repair proteins"/>
    <property type="match status" value="1"/>
</dbReference>
<proteinExistence type="inferred from homology"/>
<evidence type="ECO:0000313" key="19">
    <source>
        <dbReference type="Proteomes" id="UP001138802"/>
    </source>
</evidence>
<dbReference type="PROSITE" id="PS51066">
    <property type="entry name" value="ZF_FPG_2"/>
    <property type="match status" value="1"/>
</dbReference>
<keyword evidence="9 15" id="KW-0238">DNA-binding</keyword>
<comment type="catalytic activity">
    <reaction evidence="1 15">
        <text>Hydrolysis of DNA containing ring-opened 7-methylguanine residues, releasing 2,6-diamino-4-hydroxy-5-(N-methyl)formamidopyrimidine.</text>
        <dbReference type="EC" id="3.2.2.23"/>
    </reaction>
</comment>
<dbReference type="NCBIfam" id="NF002211">
    <property type="entry name" value="PRK01103.1"/>
    <property type="match status" value="1"/>
</dbReference>
<dbReference type="GO" id="GO:0006284">
    <property type="term" value="P:base-excision repair"/>
    <property type="evidence" value="ECO:0007669"/>
    <property type="project" value="InterPro"/>
</dbReference>
<dbReference type="NCBIfam" id="TIGR00577">
    <property type="entry name" value="fpg"/>
    <property type="match status" value="1"/>
</dbReference>
<feature type="binding site" evidence="15">
    <location>
        <position position="91"/>
    </location>
    <ligand>
        <name>DNA</name>
        <dbReference type="ChEBI" id="CHEBI:16991"/>
    </ligand>
</feature>
<comment type="catalytic activity">
    <reaction evidence="14 15">
        <text>2'-deoxyribonucleotide-(2'-deoxyribose 5'-phosphate)-2'-deoxyribonucleotide-DNA = a 3'-end 2'-deoxyribonucleotide-(2,3-dehydro-2,3-deoxyribose 5'-phosphate)-DNA + a 5'-end 5'-phospho-2'-deoxyribonucleoside-DNA + H(+)</text>
        <dbReference type="Rhea" id="RHEA:66592"/>
        <dbReference type="Rhea" id="RHEA-COMP:13180"/>
        <dbReference type="Rhea" id="RHEA-COMP:16897"/>
        <dbReference type="Rhea" id="RHEA-COMP:17067"/>
        <dbReference type="ChEBI" id="CHEBI:15378"/>
        <dbReference type="ChEBI" id="CHEBI:136412"/>
        <dbReference type="ChEBI" id="CHEBI:157695"/>
        <dbReference type="ChEBI" id="CHEBI:167181"/>
        <dbReference type="EC" id="4.2.99.18"/>
    </reaction>
</comment>
<dbReference type="PROSITE" id="PS51068">
    <property type="entry name" value="FPG_CAT"/>
    <property type="match status" value="1"/>
</dbReference>
<dbReference type="InterPro" id="IPR010663">
    <property type="entry name" value="Znf_FPG/IleRS"/>
</dbReference>
<dbReference type="Pfam" id="PF06831">
    <property type="entry name" value="H2TH"/>
    <property type="match status" value="1"/>
</dbReference>
<evidence type="ECO:0000256" key="15">
    <source>
        <dbReference type="HAMAP-Rule" id="MF_00103"/>
    </source>
</evidence>
<dbReference type="EMBL" id="NRSD01000002">
    <property type="protein sequence ID" value="MBK1643638.1"/>
    <property type="molecule type" value="Genomic_DNA"/>
</dbReference>
<dbReference type="InterPro" id="IPR015886">
    <property type="entry name" value="H2TH_FPG"/>
</dbReference>
<evidence type="ECO:0000256" key="12">
    <source>
        <dbReference type="ARBA" id="ARBA00023268"/>
    </source>
</evidence>
<evidence type="ECO:0000256" key="1">
    <source>
        <dbReference type="ARBA" id="ARBA00001668"/>
    </source>
</evidence>
<dbReference type="InterPro" id="IPR010979">
    <property type="entry name" value="Ribosomal_uS13-like_H2TH"/>
</dbReference>
<dbReference type="GO" id="GO:0034039">
    <property type="term" value="F:8-oxo-7,8-dihydroguanine DNA N-glycosylase activity"/>
    <property type="evidence" value="ECO:0007669"/>
    <property type="project" value="TreeGrafter"/>
</dbReference>
<dbReference type="InterPro" id="IPR012319">
    <property type="entry name" value="FPG_cat"/>
</dbReference>
<keyword evidence="12 15" id="KW-0511">Multifunctional enzyme</keyword>
<dbReference type="HAMAP" id="MF_00103">
    <property type="entry name" value="Fapy_DNA_glycosyl"/>
    <property type="match status" value="1"/>
</dbReference>
<dbReference type="SUPFAM" id="SSF46946">
    <property type="entry name" value="S13-like H2TH domain"/>
    <property type="match status" value="1"/>
</dbReference>
<dbReference type="EC" id="3.2.2.23" evidence="15"/>
<dbReference type="PANTHER" id="PTHR22993:SF9">
    <property type="entry name" value="FORMAMIDOPYRIMIDINE-DNA GLYCOSYLASE"/>
    <property type="match status" value="1"/>
</dbReference>
<dbReference type="EC" id="4.2.99.18" evidence="15"/>
<keyword evidence="8 15" id="KW-0862">Zinc</keyword>
<evidence type="ECO:0000256" key="6">
    <source>
        <dbReference type="ARBA" id="ARBA00022771"/>
    </source>
</evidence>
<evidence type="ECO:0000259" key="17">
    <source>
        <dbReference type="PROSITE" id="PS51068"/>
    </source>
</evidence>
<keyword evidence="10 15" id="KW-0234">DNA repair</keyword>
<name>A0A9X1B7V9_9GAMM</name>